<evidence type="ECO:0000259" key="1">
    <source>
        <dbReference type="Pfam" id="PF14321"/>
    </source>
</evidence>
<comment type="caution">
    <text evidence="2">The sequence shown here is derived from an EMBL/GenBank/DDBJ whole genome shotgun (WGS) entry which is preliminary data.</text>
</comment>
<organism evidence="2 3">
    <name type="scientific">Winogradskyella endarachnes</name>
    <dbReference type="NCBI Taxonomy" id="2681965"/>
    <lineage>
        <taxon>Bacteria</taxon>
        <taxon>Pseudomonadati</taxon>
        <taxon>Bacteroidota</taxon>
        <taxon>Flavobacteriia</taxon>
        <taxon>Flavobacteriales</taxon>
        <taxon>Flavobacteriaceae</taxon>
        <taxon>Winogradskyella</taxon>
    </lineage>
</organism>
<feature type="domain" description="DUF4382" evidence="1">
    <location>
        <begin position="45"/>
        <end position="174"/>
    </location>
</feature>
<evidence type="ECO:0000313" key="3">
    <source>
        <dbReference type="Proteomes" id="UP000478208"/>
    </source>
</evidence>
<dbReference type="AlphaFoldDB" id="A0A6L6UD26"/>
<name>A0A6L6UD26_9FLAO</name>
<evidence type="ECO:0000313" key="2">
    <source>
        <dbReference type="EMBL" id="MUU79436.1"/>
    </source>
</evidence>
<dbReference type="InterPro" id="IPR025491">
    <property type="entry name" value="DUF4382"/>
</dbReference>
<accession>A0A6L6UD26</accession>
<proteinExistence type="predicted"/>
<dbReference type="Proteomes" id="UP000478208">
    <property type="component" value="Unassembled WGS sequence"/>
</dbReference>
<dbReference type="RefSeq" id="WP_157364506.1">
    <property type="nucleotide sequence ID" value="NZ_WOWS01000005.1"/>
</dbReference>
<gene>
    <name evidence="2" type="ORF">GN138_13350</name>
</gene>
<sequence>MKHLLHIKIVIIVLIFSISFSSCSKDDLGRSGNKADISVNLKSDLSTYNNVYFDIEDVQVRVKEDSSLANAWVSLNTINTGTHNVSELRSDSELLLVDHFEVSPTYIYEVRLVLGDNNFININNTLVNLDIESDGNNTPSNLIKRDFEASYYYQIEIHVDLDESLSFNEEENIMVLHPKLYTEIRKF</sequence>
<dbReference type="PROSITE" id="PS51257">
    <property type="entry name" value="PROKAR_LIPOPROTEIN"/>
    <property type="match status" value="1"/>
</dbReference>
<dbReference type="Pfam" id="PF14321">
    <property type="entry name" value="DUF4382"/>
    <property type="match status" value="1"/>
</dbReference>
<reference evidence="2 3" key="1">
    <citation type="submission" date="2019-12" db="EMBL/GenBank/DDBJ databases">
        <authorList>
            <person name="Li J."/>
        </authorList>
    </citation>
    <scope>NUCLEOTIDE SEQUENCE [LARGE SCALE GENOMIC DNA]</scope>
    <source>
        <strain evidence="2 3">HL2-2</strain>
    </source>
</reference>
<keyword evidence="3" id="KW-1185">Reference proteome</keyword>
<protein>
    <submittedName>
        <fullName evidence="2">DUF4382 domain-containing protein</fullName>
    </submittedName>
</protein>
<dbReference type="EMBL" id="WOWS01000005">
    <property type="protein sequence ID" value="MUU79436.1"/>
    <property type="molecule type" value="Genomic_DNA"/>
</dbReference>